<dbReference type="InterPro" id="IPR012677">
    <property type="entry name" value="Nucleotide-bd_a/b_plait_sf"/>
</dbReference>
<dbReference type="InterPro" id="IPR035979">
    <property type="entry name" value="RBD_domain_sf"/>
</dbReference>
<comment type="caution">
    <text evidence="3">The sequence shown here is derived from an EMBL/GenBank/DDBJ whole genome shotgun (WGS) entry which is preliminary data.</text>
</comment>
<dbReference type="PROSITE" id="PS50102">
    <property type="entry name" value="RRM"/>
    <property type="match status" value="1"/>
</dbReference>
<name>A0ABR1UER2_9PEZI</name>
<keyword evidence="1" id="KW-0694">RNA-binding</keyword>
<sequence length="154" mass="17425">MRDPATDGVADNQALREAGYAMTTGRGDFWRLGLMLKAEWNSAQSSTELIPSPVDLRALFEEFGAVTPIYLAPNGYFAFISFADRADAVRACQRYDGFCYKYLVMRVEFAKSSSDDHARPRLWLEYPDDGEFVSRDPRCGLRSSFSGRRPLTRT</sequence>
<proteinExistence type="predicted"/>
<evidence type="ECO:0000256" key="1">
    <source>
        <dbReference type="PROSITE-ProRule" id="PRU00176"/>
    </source>
</evidence>
<protein>
    <submittedName>
        <fullName evidence="3">Translation initiation factor 3- RNA-binding subunit</fullName>
    </submittedName>
</protein>
<accession>A0ABR1UER2</accession>
<keyword evidence="3" id="KW-0648">Protein biosynthesis</keyword>
<dbReference type="Pfam" id="PF00076">
    <property type="entry name" value="RRM_1"/>
    <property type="match status" value="1"/>
</dbReference>
<dbReference type="InterPro" id="IPR050907">
    <property type="entry name" value="SRSF"/>
</dbReference>
<dbReference type="SUPFAM" id="SSF54928">
    <property type="entry name" value="RNA-binding domain, RBD"/>
    <property type="match status" value="1"/>
</dbReference>
<dbReference type="PANTHER" id="PTHR23147">
    <property type="entry name" value="SERINE/ARGININE RICH SPLICING FACTOR"/>
    <property type="match status" value="1"/>
</dbReference>
<reference evidence="3 4" key="1">
    <citation type="submission" date="2023-01" db="EMBL/GenBank/DDBJ databases">
        <title>Analysis of 21 Apiospora genomes using comparative genomics revels a genus with tremendous synthesis potential of carbohydrate active enzymes and secondary metabolites.</title>
        <authorList>
            <person name="Sorensen T."/>
        </authorList>
    </citation>
    <scope>NUCLEOTIDE SEQUENCE [LARGE SCALE GENOMIC DNA]</scope>
    <source>
        <strain evidence="3 4">CBS 83171</strain>
    </source>
</reference>
<dbReference type="InterPro" id="IPR000504">
    <property type="entry name" value="RRM_dom"/>
</dbReference>
<evidence type="ECO:0000313" key="3">
    <source>
        <dbReference type="EMBL" id="KAK8057400.1"/>
    </source>
</evidence>
<keyword evidence="3" id="KW-0396">Initiation factor</keyword>
<organism evidence="3 4">
    <name type="scientific">Apiospora saccharicola</name>
    <dbReference type="NCBI Taxonomy" id="335842"/>
    <lineage>
        <taxon>Eukaryota</taxon>
        <taxon>Fungi</taxon>
        <taxon>Dikarya</taxon>
        <taxon>Ascomycota</taxon>
        <taxon>Pezizomycotina</taxon>
        <taxon>Sordariomycetes</taxon>
        <taxon>Xylariomycetidae</taxon>
        <taxon>Amphisphaeriales</taxon>
        <taxon>Apiosporaceae</taxon>
        <taxon>Apiospora</taxon>
    </lineage>
</organism>
<dbReference type="GO" id="GO:0003743">
    <property type="term" value="F:translation initiation factor activity"/>
    <property type="evidence" value="ECO:0007669"/>
    <property type="project" value="UniProtKB-KW"/>
</dbReference>
<evidence type="ECO:0000259" key="2">
    <source>
        <dbReference type="PROSITE" id="PS50102"/>
    </source>
</evidence>
<feature type="domain" description="RRM" evidence="2">
    <location>
        <begin position="55"/>
        <end position="112"/>
    </location>
</feature>
<gene>
    <name evidence="3" type="ORF">PG996_011337</name>
</gene>
<evidence type="ECO:0000313" key="4">
    <source>
        <dbReference type="Proteomes" id="UP001446871"/>
    </source>
</evidence>
<dbReference type="Gene3D" id="3.30.70.330">
    <property type="match status" value="1"/>
</dbReference>
<keyword evidence="4" id="KW-1185">Reference proteome</keyword>
<dbReference type="Proteomes" id="UP001446871">
    <property type="component" value="Unassembled WGS sequence"/>
</dbReference>
<dbReference type="EMBL" id="JAQQWM010000007">
    <property type="protein sequence ID" value="KAK8057400.1"/>
    <property type="molecule type" value="Genomic_DNA"/>
</dbReference>